<dbReference type="GO" id="GO:0000287">
    <property type="term" value="F:magnesium ion binding"/>
    <property type="evidence" value="ECO:0007669"/>
    <property type="project" value="InterPro"/>
</dbReference>
<dbReference type="GO" id="GO:0030976">
    <property type="term" value="F:thiamine pyrophosphate binding"/>
    <property type="evidence" value="ECO:0007669"/>
    <property type="project" value="InterPro"/>
</dbReference>
<proteinExistence type="predicted"/>
<keyword evidence="3 7" id="KW-0456">Lyase</keyword>
<dbReference type="GO" id="GO:0033980">
    <property type="term" value="F:phosphonopyruvate decarboxylase activity"/>
    <property type="evidence" value="ECO:0007669"/>
    <property type="project" value="UniProtKB-EC"/>
</dbReference>
<evidence type="ECO:0000256" key="1">
    <source>
        <dbReference type="ARBA" id="ARBA00022793"/>
    </source>
</evidence>
<evidence type="ECO:0000313" key="8">
    <source>
        <dbReference type="Proteomes" id="UP001219901"/>
    </source>
</evidence>
<dbReference type="PANTHER" id="PTHR42818">
    <property type="entry name" value="SULFOPYRUVATE DECARBOXYLASE SUBUNIT ALPHA"/>
    <property type="match status" value="1"/>
</dbReference>
<dbReference type="InterPro" id="IPR051818">
    <property type="entry name" value="TPP_dependent_decarboxylase"/>
</dbReference>
<evidence type="ECO:0000259" key="4">
    <source>
        <dbReference type="Pfam" id="PF02775"/>
    </source>
</evidence>
<organism evidence="7 8">
    <name type="scientific">Candidatus Lucifugimonas marina</name>
    <dbReference type="NCBI Taxonomy" id="3038979"/>
    <lineage>
        <taxon>Bacteria</taxon>
        <taxon>Bacillati</taxon>
        <taxon>Chloroflexota</taxon>
        <taxon>Dehalococcoidia</taxon>
        <taxon>SAR202 cluster</taxon>
        <taxon>Candidatus Lucifugimonadales</taxon>
        <taxon>Candidatus Lucifugimonadaceae</taxon>
        <taxon>Candidatus Lucifugimonas</taxon>
    </lineage>
</organism>
<dbReference type="Gene3D" id="3.40.50.970">
    <property type="match status" value="2"/>
</dbReference>
<protein>
    <submittedName>
        <fullName evidence="7">Phosphonopyruvate decarboxylase</fullName>
        <ecNumber evidence="7">4.1.1.82</ecNumber>
    </submittedName>
</protein>
<keyword evidence="2" id="KW-0786">Thiamine pyrophosphate</keyword>
<dbReference type="InterPro" id="IPR000399">
    <property type="entry name" value="TPP-bd_CS"/>
</dbReference>
<evidence type="ECO:0000313" key="9">
    <source>
        <dbReference type="Proteomes" id="UP001321249"/>
    </source>
</evidence>
<dbReference type="Proteomes" id="UP001321249">
    <property type="component" value="Unassembled WGS sequence"/>
</dbReference>
<dbReference type="InterPro" id="IPR017684">
    <property type="entry name" value="Phosphono-pyrv_decarboxylase"/>
</dbReference>
<dbReference type="Pfam" id="PF02776">
    <property type="entry name" value="TPP_enzyme_N"/>
    <property type="match status" value="1"/>
</dbReference>
<evidence type="ECO:0000313" key="6">
    <source>
        <dbReference type="EMBL" id="MDG0866421.1"/>
    </source>
</evidence>
<dbReference type="Proteomes" id="UP001219901">
    <property type="component" value="Chromosome"/>
</dbReference>
<feature type="domain" description="Thiamine pyrophosphate enzyme N-terminal TPP-binding" evidence="5">
    <location>
        <begin position="8"/>
        <end position="115"/>
    </location>
</feature>
<gene>
    <name evidence="7" type="primary">aepY</name>
    <name evidence="6" type="ORF">GKO46_04960</name>
    <name evidence="7" type="ORF">GKO48_04300</name>
</gene>
<keyword evidence="1" id="KW-0210">Decarboxylase</keyword>
<evidence type="ECO:0000313" key="7">
    <source>
        <dbReference type="EMBL" id="WFG38865.1"/>
    </source>
</evidence>
<dbReference type="EC" id="4.1.1.82" evidence="7"/>
<dbReference type="NCBIfam" id="TIGR03297">
    <property type="entry name" value="Ppyr-DeCO2ase"/>
    <property type="match status" value="1"/>
</dbReference>
<accession>A0AAJ5ZGE5</accession>
<reference evidence="8" key="3">
    <citation type="submission" date="2023-06" db="EMBL/GenBank/DDBJ databases">
        <title>Pangenomics reveal diversification of enzyme families and niche specialization in globally abundant SAR202 bacteria.</title>
        <authorList>
            <person name="Saw J.H.W."/>
        </authorList>
    </citation>
    <scope>NUCLEOTIDE SEQUENCE [LARGE SCALE GENOMIC DNA]</scope>
    <source>
        <strain evidence="8">JH1073</strain>
    </source>
</reference>
<reference evidence="8 9" key="1">
    <citation type="submission" date="2019-11" db="EMBL/GenBank/DDBJ databases">
        <authorList>
            <person name="Cho J.-C."/>
        </authorList>
    </citation>
    <scope>NUCLEOTIDE SEQUENCE [LARGE SCALE GENOMIC DNA]</scope>
    <source>
        <strain evidence="7 8">JH1073</strain>
        <strain evidence="6 9">JH702</strain>
    </source>
</reference>
<evidence type="ECO:0000259" key="5">
    <source>
        <dbReference type="Pfam" id="PF02776"/>
    </source>
</evidence>
<sequence>MISPENFCAALAKHDIDFFAGVPDSILKDLSGYITTNFPPENHVIAANEGNAVALASGHYLATSKPAAVYMQNSGIGNAINPLLSLADQLVYSIPMLLIIGWRGEPGKKKDEPQHAKQGAVTLPLLEAMGIEYVLLDDSIQEISSTIDNLVLIMKESSATVALVVSAGTFEKYPYTQPNKQHLPMSREQAINAIAELLSSDDLIVSTTGMASRELFECRERLGQGHASDFLTVGSMGHASQIALSVAAQTPDRRVICIDGDGAALMHLGAMAISGTSQQSNFIHLVINNGAHDSVGGQPTSAQKIDLPSVALACGYASVISVETLEDLTKSLRNLEKLSGPTFIEINVRSGARSDLGRPTTSPIENRDAFMKNIRNGS</sequence>
<reference evidence="7" key="2">
    <citation type="journal article" date="2023" name="Nat. Commun.">
        <title>Cultivation of marine bacteria of the SAR202 clade.</title>
        <authorList>
            <person name="Lim Y."/>
            <person name="Seo J.H."/>
            <person name="Giovannoni S.J."/>
            <person name="Kang I."/>
            <person name="Cho J.C."/>
        </authorList>
    </citation>
    <scope>NUCLEOTIDE SEQUENCE</scope>
    <source>
        <strain evidence="7">JH1073</strain>
    </source>
</reference>
<dbReference type="EMBL" id="WMBE01000001">
    <property type="protein sequence ID" value="MDG0866421.1"/>
    <property type="molecule type" value="Genomic_DNA"/>
</dbReference>
<name>A0AAJ5ZGE5_9CHLR</name>
<dbReference type="InterPro" id="IPR011766">
    <property type="entry name" value="TPP_enzyme_TPP-bd"/>
</dbReference>
<dbReference type="CDD" id="cd03371">
    <property type="entry name" value="TPP_PpyrDC"/>
    <property type="match status" value="1"/>
</dbReference>
<dbReference type="AlphaFoldDB" id="A0AAJ5ZGE5"/>
<dbReference type="InterPro" id="IPR012001">
    <property type="entry name" value="Thiamin_PyroP_enz_TPP-bd_dom"/>
</dbReference>
<dbReference type="PROSITE" id="PS00187">
    <property type="entry name" value="TPP_ENZYMES"/>
    <property type="match status" value="1"/>
</dbReference>
<evidence type="ECO:0000256" key="3">
    <source>
        <dbReference type="ARBA" id="ARBA00023239"/>
    </source>
</evidence>
<dbReference type="SUPFAM" id="SSF52518">
    <property type="entry name" value="Thiamin diphosphate-binding fold (THDP-binding)"/>
    <property type="match status" value="2"/>
</dbReference>
<dbReference type="PANTHER" id="PTHR42818:SF1">
    <property type="entry name" value="SULFOPYRUVATE DECARBOXYLASE"/>
    <property type="match status" value="1"/>
</dbReference>
<evidence type="ECO:0000256" key="2">
    <source>
        <dbReference type="ARBA" id="ARBA00023052"/>
    </source>
</evidence>
<dbReference type="InterPro" id="IPR029061">
    <property type="entry name" value="THDP-binding"/>
</dbReference>
<keyword evidence="8" id="KW-1185">Reference proteome</keyword>
<dbReference type="FunFam" id="3.40.50.970:FF:000100">
    <property type="entry name" value="Putative phosphonopyruvate decarboxylase"/>
    <property type="match status" value="1"/>
</dbReference>
<dbReference type="EMBL" id="CP046147">
    <property type="protein sequence ID" value="WFG38865.1"/>
    <property type="molecule type" value="Genomic_DNA"/>
</dbReference>
<feature type="domain" description="Thiamine pyrophosphate enzyme TPP-binding" evidence="4">
    <location>
        <begin position="226"/>
        <end position="346"/>
    </location>
</feature>
<dbReference type="CDD" id="cd07035">
    <property type="entry name" value="TPP_PYR_POX_like"/>
    <property type="match status" value="1"/>
</dbReference>
<dbReference type="Pfam" id="PF02775">
    <property type="entry name" value="TPP_enzyme_C"/>
    <property type="match status" value="1"/>
</dbReference>
<dbReference type="RefSeq" id="WP_342822145.1">
    <property type="nucleotide sequence ID" value="NZ_CP046146.1"/>
</dbReference>
<dbReference type="GO" id="GO:0032923">
    <property type="term" value="P:organic phosphonate biosynthetic process"/>
    <property type="evidence" value="ECO:0007669"/>
    <property type="project" value="InterPro"/>
</dbReference>